<dbReference type="InterPro" id="IPR007167">
    <property type="entry name" value="Fe-transptr_FeoA-like"/>
</dbReference>
<keyword evidence="4" id="KW-1185">Reference proteome</keyword>
<sequence length="80" mass="8938">MMTLLDLEIGQIASVHEILRDYQNQNLITRLEALGIIPEKPIQILRKAILGGPLHLRIGSTTEVAMRRSEAQHILVTLDG</sequence>
<reference evidence="3 4" key="1">
    <citation type="journal article" date="2015" name="Genome Announc.">
        <title>Draft Genome Sequence of Filamentous Marine Cyanobacterium Lyngbya confervoides Strain BDU141951.</title>
        <authorList>
            <person name="Chandrababunaidu M.M."/>
            <person name="Sen D."/>
            <person name="Tripathy S."/>
        </authorList>
    </citation>
    <scope>NUCLEOTIDE SEQUENCE [LARGE SCALE GENOMIC DNA]</scope>
    <source>
        <strain evidence="3 4">BDU141951</strain>
    </source>
</reference>
<evidence type="ECO:0000259" key="2">
    <source>
        <dbReference type="SMART" id="SM00899"/>
    </source>
</evidence>
<name>A0ABD4T1C7_9CYAN</name>
<dbReference type="PANTHER" id="PTHR43151:SF1">
    <property type="entry name" value="SSR2333 PROTEIN"/>
    <property type="match status" value="1"/>
</dbReference>
<organism evidence="3 4">
    <name type="scientific">Lyngbya confervoides BDU141951</name>
    <dbReference type="NCBI Taxonomy" id="1574623"/>
    <lineage>
        <taxon>Bacteria</taxon>
        <taxon>Bacillati</taxon>
        <taxon>Cyanobacteriota</taxon>
        <taxon>Cyanophyceae</taxon>
        <taxon>Oscillatoriophycideae</taxon>
        <taxon>Oscillatoriales</taxon>
        <taxon>Microcoleaceae</taxon>
        <taxon>Lyngbya</taxon>
    </lineage>
</organism>
<dbReference type="Proteomes" id="UP000031561">
    <property type="component" value="Unassembled WGS sequence"/>
</dbReference>
<dbReference type="PANTHER" id="PTHR43151">
    <property type="entry name" value="FEOA FAMILY PROTEIN"/>
    <property type="match status" value="1"/>
</dbReference>
<accession>A0ABD4T1C7</accession>
<dbReference type="Gene3D" id="2.30.30.90">
    <property type="match status" value="1"/>
</dbReference>
<evidence type="ECO:0000313" key="3">
    <source>
        <dbReference type="EMBL" id="MCM1982449.1"/>
    </source>
</evidence>
<keyword evidence="1" id="KW-0408">Iron</keyword>
<dbReference type="InterPro" id="IPR053184">
    <property type="entry name" value="FeoA-like"/>
</dbReference>
<dbReference type="InterPro" id="IPR008988">
    <property type="entry name" value="Transcriptional_repressor_C"/>
</dbReference>
<dbReference type="InterPro" id="IPR038157">
    <property type="entry name" value="FeoA_core_dom"/>
</dbReference>
<protein>
    <submittedName>
        <fullName evidence="3">Ferrous iron transport protein A</fullName>
    </submittedName>
</protein>
<comment type="caution">
    <text evidence="3">The sequence shown here is derived from an EMBL/GenBank/DDBJ whole genome shotgun (WGS) entry which is preliminary data.</text>
</comment>
<dbReference type="SMART" id="SM00899">
    <property type="entry name" value="FeoA"/>
    <property type="match status" value="1"/>
</dbReference>
<evidence type="ECO:0000313" key="4">
    <source>
        <dbReference type="Proteomes" id="UP000031561"/>
    </source>
</evidence>
<dbReference type="Pfam" id="PF04023">
    <property type="entry name" value="FeoA"/>
    <property type="match status" value="1"/>
</dbReference>
<gene>
    <name evidence="3" type="ORF">QQ91_0006365</name>
</gene>
<dbReference type="SUPFAM" id="SSF50037">
    <property type="entry name" value="C-terminal domain of transcriptional repressors"/>
    <property type="match status" value="1"/>
</dbReference>
<feature type="domain" description="Ferrous iron transporter FeoA-like" evidence="2">
    <location>
        <begin position="2"/>
        <end position="78"/>
    </location>
</feature>
<dbReference type="EMBL" id="JTHE03000039">
    <property type="protein sequence ID" value="MCM1982449.1"/>
    <property type="molecule type" value="Genomic_DNA"/>
</dbReference>
<evidence type="ECO:0000256" key="1">
    <source>
        <dbReference type="ARBA" id="ARBA00023004"/>
    </source>
</evidence>
<proteinExistence type="predicted"/>
<dbReference type="AlphaFoldDB" id="A0ABD4T1C7"/>
<dbReference type="RefSeq" id="WP_236096096.1">
    <property type="nucleotide sequence ID" value="NZ_JTHE03000039.1"/>
</dbReference>